<evidence type="ECO:0000313" key="2">
    <source>
        <dbReference type="EMBL" id="USQ82370.1"/>
    </source>
</evidence>
<accession>A0ABY4Z1I5</accession>
<dbReference type="RefSeq" id="WP_252545019.1">
    <property type="nucleotide sequence ID" value="NZ_CP099468.1"/>
</dbReference>
<keyword evidence="3" id="KW-1185">Reference proteome</keyword>
<evidence type="ECO:0000313" key="3">
    <source>
        <dbReference type="Proteomes" id="UP001056374"/>
    </source>
</evidence>
<dbReference type="Proteomes" id="UP001056374">
    <property type="component" value="Chromosome"/>
</dbReference>
<sequence>MVEAPDEALGAGTYSPDPDTANVPDASETADGLASARPSPPGGRVSTAAPVGLTRPDMVLPEGYGLGRVS</sequence>
<feature type="region of interest" description="Disordered" evidence="1">
    <location>
        <begin position="1"/>
        <end position="70"/>
    </location>
</feature>
<gene>
    <name evidence="2" type="ORF">NFX46_00440</name>
</gene>
<evidence type="ECO:0000256" key="1">
    <source>
        <dbReference type="SAM" id="MobiDB-lite"/>
    </source>
</evidence>
<protein>
    <submittedName>
        <fullName evidence="2">Uncharacterized protein</fullName>
    </submittedName>
</protein>
<proteinExistence type="predicted"/>
<dbReference type="EMBL" id="CP099468">
    <property type="protein sequence ID" value="USQ82370.1"/>
    <property type="molecule type" value="Genomic_DNA"/>
</dbReference>
<organism evidence="2 3">
    <name type="scientific">Streptomyces phaeoluteigriseus</name>
    <dbReference type="NCBI Taxonomy" id="114686"/>
    <lineage>
        <taxon>Bacteria</taxon>
        <taxon>Bacillati</taxon>
        <taxon>Actinomycetota</taxon>
        <taxon>Actinomycetes</taxon>
        <taxon>Kitasatosporales</taxon>
        <taxon>Streptomycetaceae</taxon>
        <taxon>Streptomyces</taxon>
        <taxon>Streptomyces aurantiacus group</taxon>
    </lineage>
</organism>
<reference evidence="2" key="1">
    <citation type="submission" date="2022-06" db="EMBL/GenBank/DDBJ databases">
        <title>Complete genome sequence of soil microorganisms Streptomyces sp. Qhu-M197 isolated from Alpine meadows habitats on the Tibetan Plateau.</title>
        <authorList>
            <person name="Zhang B."/>
            <person name="Xiang X."/>
            <person name="Fan J."/>
        </authorList>
    </citation>
    <scope>NUCLEOTIDE SEQUENCE</scope>
    <source>
        <strain evidence="2">Qhu-M197</strain>
    </source>
</reference>
<name>A0ABY4Z1I5_9ACTN</name>